<feature type="region of interest" description="Disordered" evidence="7">
    <location>
        <begin position="182"/>
        <end position="203"/>
    </location>
</feature>
<dbReference type="PANTHER" id="PTHR38098:SF1">
    <property type="entry name" value="LPS-ASSEMBLY LIPOPROTEIN LPTE"/>
    <property type="match status" value="1"/>
</dbReference>
<evidence type="ECO:0000313" key="10">
    <source>
        <dbReference type="Proteomes" id="UP000265560"/>
    </source>
</evidence>
<dbReference type="EMBL" id="CP032419">
    <property type="protein sequence ID" value="AYC34415.1"/>
    <property type="molecule type" value="Genomic_DNA"/>
</dbReference>
<protein>
    <recommendedName>
        <fullName evidence="6">LPS-assembly lipoprotein LptE</fullName>
    </recommendedName>
</protein>
<comment type="subcellular location">
    <subcellularLocation>
        <location evidence="6">Cell outer membrane</location>
        <topology evidence="6">Lipid-anchor</topology>
    </subcellularLocation>
</comment>
<dbReference type="AlphaFoldDB" id="A0A385Z584"/>
<evidence type="ECO:0000256" key="8">
    <source>
        <dbReference type="SAM" id="SignalP"/>
    </source>
</evidence>
<dbReference type="InterPro" id="IPR007485">
    <property type="entry name" value="LPS_assembly_LptE"/>
</dbReference>
<keyword evidence="3 6" id="KW-0564">Palmitate</keyword>
<reference evidence="10" key="1">
    <citation type="submission" date="2018-09" db="EMBL/GenBank/DDBJ databases">
        <authorList>
            <person name="Zhu H."/>
        </authorList>
    </citation>
    <scope>NUCLEOTIDE SEQUENCE [LARGE SCALE GENOMIC DNA]</scope>
    <source>
        <strain evidence="10">K2W31S-8</strain>
    </source>
</reference>
<dbReference type="KEGG" id="pcav:D3880_19480"/>
<evidence type="ECO:0000256" key="5">
    <source>
        <dbReference type="ARBA" id="ARBA00023288"/>
    </source>
</evidence>
<dbReference type="Proteomes" id="UP000265560">
    <property type="component" value="Chromosome"/>
</dbReference>
<evidence type="ECO:0000256" key="6">
    <source>
        <dbReference type="HAMAP-Rule" id="MF_01186"/>
    </source>
</evidence>
<proteinExistence type="inferred from homology"/>
<evidence type="ECO:0000256" key="2">
    <source>
        <dbReference type="ARBA" id="ARBA00023136"/>
    </source>
</evidence>
<comment type="subunit">
    <text evidence="6">Component of the lipopolysaccharide transport and assembly complex. Interacts with LptD.</text>
</comment>
<dbReference type="GO" id="GO:1990351">
    <property type="term" value="C:transporter complex"/>
    <property type="evidence" value="ECO:0007669"/>
    <property type="project" value="TreeGrafter"/>
</dbReference>
<dbReference type="Gene3D" id="3.30.160.150">
    <property type="entry name" value="Lipoprotein like domain"/>
    <property type="match status" value="1"/>
</dbReference>
<evidence type="ECO:0000256" key="1">
    <source>
        <dbReference type="ARBA" id="ARBA00022729"/>
    </source>
</evidence>
<evidence type="ECO:0000256" key="7">
    <source>
        <dbReference type="SAM" id="MobiDB-lite"/>
    </source>
</evidence>
<keyword evidence="10" id="KW-1185">Reference proteome</keyword>
<accession>A0A385Z584</accession>
<feature type="signal peptide" evidence="8">
    <location>
        <begin position="1"/>
        <end position="23"/>
    </location>
</feature>
<name>A0A385Z584_9PSED</name>
<gene>
    <name evidence="6" type="primary">lptE</name>
    <name evidence="9" type="ORF">D3880_19480</name>
</gene>
<dbReference type="PROSITE" id="PS51257">
    <property type="entry name" value="PROKAR_LIPOPROTEIN"/>
    <property type="match status" value="1"/>
</dbReference>
<keyword evidence="4 6" id="KW-0998">Cell outer membrane</keyword>
<dbReference type="GO" id="GO:0043165">
    <property type="term" value="P:Gram-negative-bacterium-type cell outer membrane assembly"/>
    <property type="evidence" value="ECO:0007669"/>
    <property type="project" value="UniProtKB-UniRule"/>
</dbReference>
<keyword evidence="5 6" id="KW-0449">Lipoprotein</keyword>
<evidence type="ECO:0000256" key="4">
    <source>
        <dbReference type="ARBA" id="ARBA00023237"/>
    </source>
</evidence>
<dbReference type="GO" id="GO:0001530">
    <property type="term" value="F:lipopolysaccharide binding"/>
    <property type="evidence" value="ECO:0007669"/>
    <property type="project" value="TreeGrafter"/>
</dbReference>
<dbReference type="OrthoDB" id="5612114at2"/>
<dbReference type="PANTHER" id="PTHR38098">
    <property type="entry name" value="LPS-ASSEMBLY LIPOPROTEIN LPTE"/>
    <property type="match status" value="1"/>
</dbReference>
<keyword evidence="2 6" id="KW-0472">Membrane</keyword>
<comment type="function">
    <text evidence="6">Together with LptD, is involved in the assembly of lipopolysaccharide (LPS) at the surface of the outer membrane. Required for the proper assembly of LptD. Binds LPS and may serve as the LPS recognition site at the outer membrane.</text>
</comment>
<dbReference type="HAMAP" id="MF_01186">
    <property type="entry name" value="LPS_assembly_LptE"/>
    <property type="match status" value="1"/>
</dbReference>
<dbReference type="GO" id="GO:0015920">
    <property type="term" value="P:lipopolysaccharide transport"/>
    <property type="evidence" value="ECO:0007669"/>
    <property type="project" value="TreeGrafter"/>
</dbReference>
<keyword evidence="1 6" id="KW-0732">Signal</keyword>
<comment type="similarity">
    <text evidence="6">Belongs to the LptE lipoprotein family.</text>
</comment>
<sequence>MLKRNLMVVGLAALLSACGFQLRGTGDTQFALTELNVTARNAYGSTVKLVREVLEDNDVKVSAGAPYTLVLAREGETQRAVSYTSNARSAEYELSLALDYELRGVNDLLLSNDKLEVQKVYVQDDNNLVGSGQEAAQLREEMRRDLVQQLAQRLQQVTPAQLDQLQATAAAKAQAEAEAVEAARKAQAEQPQQSPLQLPIKLQ</sequence>
<dbReference type="GO" id="GO:0009279">
    <property type="term" value="C:cell outer membrane"/>
    <property type="evidence" value="ECO:0007669"/>
    <property type="project" value="UniProtKB-SubCell"/>
</dbReference>
<dbReference type="Pfam" id="PF04390">
    <property type="entry name" value="LptE"/>
    <property type="match status" value="1"/>
</dbReference>
<evidence type="ECO:0000313" key="9">
    <source>
        <dbReference type="EMBL" id="AYC34415.1"/>
    </source>
</evidence>
<feature type="chain" id="PRO_5017319326" description="LPS-assembly lipoprotein LptE" evidence="8">
    <location>
        <begin position="24"/>
        <end position="203"/>
    </location>
</feature>
<organism evidence="9 10">
    <name type="scientific">Pseudomonas cavernae</name>
    <dbReference type="NCBI Taxonomy" id="2320867"/>
    <lineage>
        <taxon>Bacteria</taxon>
        <taxon>Pseudomonadati</taxon>
        <taxon>Pseudomonadota</taxon>
        <taxon>Gammaproteobacteria</taxon>
        <taxon>Pseudomonadales</taxon>
        <taxon>Pseudomonadaceae</taxon>
        <taxon>Pseudomonas</taxon>
    </lineage>
</organism>
<evidence type="ECO:0000256" key="3">
    <source>
        <dbReference type="ARBA" id="ARBA00023139"/>
    </source>
</evidence>
<dbReference type="RefSeq" id="WP_119895068.1">
    <property type="nucleotide sequence ID" value="NZ_CP032419.1"/>
</dbReference>